<protein>
    <submittedName>
        <fullName evidence="1">Uncharacterized protein</fullName>
    </submittedName>
</protein>
<name>A0A9D2BHL9_9FIRM</name>
<dbReference type="AlphaFoldDB" id="A0A9D2BHL9"/>
<comment type="caution">
    <text evidence="1">The sequence shown here is derived from an EMBL/GenBank/DDBJ whole genome shotgun (WGS) entry which is preliminary data.</text>
</comment>
<organism evidence="1 2">
    <name type="scientific">Candidatus Fusicatenibacter merdavium</name>
    <dbReference type="NCBI Taxonomy" id="2838600"/>
    <lineage>
        <taxon>Bacteria</taxon>
        <taxon>Bacillati</taxon>
        <taxon>Bacillota</taxon>
        <taxon>Clostridia</taxon>
        <taxon>Lachnospirales</taxon>
        <taxon>Lachnospiraceae</taxon>
        <taxon>Fusicatenibacter</taxon>
    </lineage>
</organism>
<evidence type="ECO:0000313" key="2">
    <source>
        <dbReference type="Proteomes" id="UP000886890"/>
    </source>
</evidence>
<dbReference type="Proteomes" id="UP000886890">
    <property type="component" value="Unassembled WGS sequence"/>
</dbReference>
<evidence type="ECO:0000313" key="1">
    <source>
        <dbReference type="EMBL" id="HIX76900.1"/>
    </source>
</evidence>
<sequence length="357" mass="41306">MDRLWWNHITRAHKFLEDIISSALDGKSMILCLPENVPWRDTLLELVEDRLKLENPKNALDRMQCPEEEVGLFLLNRYCKAERRATYRFGMTYAEFLGKCEDTVLNDRYLWVSGIPKNRYDEWISFIVEYRKNVRNKTPGVFILETQDDGFANRAGKGMKKLIFDHQIGAYDKFAFCALAASDRHCREYLRPYLADLVSTVCNQDIELCAECVSLGNAFLEDPIQVIREIVREKCRSNGKNYCFPGTEEEIRIKIWETQLKTIFPVIEKYRSSFIKKYRKHIAGALPIITSYGEQVANPEDVEIGALVYLAGNGKIPLESREYETLAAFREARNRLAHLNTLEPDAVDLILREGNSL</sequence>
<reference evidence="1" key="1">
    <citation type="journal article" date="2021" name="PeerJ">
        <title>Extensive microbial diversity within the chicken gut microbiome revealed by metagenomics and culture.</title>
        <authorList>
            <person name="Gilroy R."/>
            <person name="Ravi A."/>
            <person name="Getino M."/>
            <person name="Pursley I."/>
            <person name="Horton D.L."/>
            <person name="Alikhan N.F."/>
            <person name="Baker D."/>
            <person name="Gharbi K."/>
            <person name="Hall N."/>
            <person name="Watson M."/>
            <person name="Adriaenssens E.M."/>
            <person name="Foster-Nyarko E."/>
            <person name="Jarju S."/>
            <person name="Secka A."/>
            <person name="Antonio M."/>
            <person name="Oren A."/>
            <person name="Chaudhuri R.R."/>
            <person name="La Ragione R."/>
            <person name="Hildebrand F."/>
            <person name="Pallen M.J."/>
        </authorList>
    </citation>
    <scope>NUCLEOTIDE SEQUENCE</scope>
    <source>
        <strain evidence="1">CHK183-1962</strain>
    </source>
</reference>
<proteinExistence type="predicted"/>
<dbReference type="EMBL" id="DXEK01000078">
    <property type="protein sequence ID" value="HIX76900.1"/>
    <property type="molecule type" value="Genomic_DNA"/>
</dbReference>
<gene>
    <name evidence="1" type="ORF">H9734_04795</name>
</gene>
<reference evidence="1" key="2">
    <citation type="submission" date="2021-04" db="EMBL/GenBank/DDBJ databases">
        <authorList>
            <person name="Gilroy R."/>
        </authorList>
    </citation>
    <scope>NUCLEOTIDE SEQUENCE</scope>
    <source>
        <strain evidence="1">CHK183-1962</strain>
    </source>
</reference>
<accession>A0A9D2BHL9</accession>